<keyword evidence="2" id="KW-0677">Repeat</keyword>
<accession>A0A812K9J2</accession>
<evidence type="ECO:0000313" key="3">
    <source>
        <dbReference type="EMBL" id="CAE7220222.1"/>
    </source>
</evidence>
<keyword evidence="4" id="KW-1185">Reference proteome</keyword>
<dbReference type="PANTHER" id="PTHR44019">
    <property type="entry name" value="WD REPEAT-CONTAINING PROTEIN 55"/>
    <property type="match status" value="1"/>
</dbReference>
<sequence>MASVPVYSLAGELLADVSVFEGDKVASIHQQLCVPSLRLVLQGRELSVEDEVSAAGLLVPGVELTAVVQAGRSGCFEAARVLTASKDATAKIFDLETGTCLHSFNEEFDDFGYNDIVSADVSETGRIFLLACENLVVSMYKSSTGEPIYRLKLEEQHEGLVSAALSPDATTVVLVDAKGDVLLVDWAQEKAPRALAALGHVLQAHFSPNGAKVVVAFKEHVAQIFDAKTGQSAQLFKGHMGHVLLATGLQLNSGTTQDKMQSH</sequence>
<dbReference type="AlphaFoldDB" id="A0A812K9J2"/>
<protein>
    <submittedName>
        <fullName evidence="3">TupA protein</fullName>
    </submittedName>
</protein>
<name>A0A812K9J2_9DINO</name>
<keyword evidence="1" id="KW-0853">WD repeat</keyword>
<evidence type="ECO:0000313" key="4">
    <source>
        <dbReference type="Proteomes" id="UP000601435"/>
    </source>
</evidence>
<reference evidence="3" key="1">
    <citation type="submission" date="2021-02" db="EMBL/GenBank/DDBJ databases">
        <authorList>
            <person name="Dougan E. K."/>
            <person name="Rhodes N."/>
            <person name="Thang M."/>
            <person name="Chan C."/>
        </authorList>
    </citation>
    <scope>NUCLEOTIDE SEQUENCE</scope>
</reference>
<evidence type="ECO:0000256" key="2">
    <source>
        <dbReference type="ARBA" id="ARBA00022737"/>
    </source>
</evidence>
<dbReference type="InterPro" id="IPR015943">
    <property type="entry name" value="WD40/YVTN_repeat-like_dom_sf"/>
</dbReference>
<dbReference type="SUPFAM" id="SSF50978">
    <property type="entry name" value="WD40 repeat-like"/>
    <property type="match status" value="1"/>
</dbReference>
<dbReference type="InterPro" id="IPR036322">
    <property type="entry name" value="WD40_repeat_dom_sf"/>
</dbReference>
<evidence type="ECO:0000256" key="1">
    <source>
        <dbReference type="ARBA" id="ARBA00022574"/>
    </source>
</evidence>
<gene>
    <name evidence="3" type="primary">tupA</name>
    <name evidence="3" type="ORF">SNEC2469_LOCUS2765</name>
</gene>
<organism evidence="3 4">
    <name type="scientific">Symbiodinium necroappetens</name>
    <dbReference type="NCBI Taxonomy" id="1628268"/>
    <lineage>
        <taxon>Eukaryota</taxon>
        <taxon>Sar</taxon>
        <taxon>Alveolata</taxon>
        <taxon>Dinophyceae</taxon>
        <taxon>Suessiales</taxon>
        <taxon>Symbiodiniaceae</taxon>
        <taxon>Symbiodinium</taxon>
    </lineage>
</organism>
<dbReference type="EMBL" id="CAJNJA010007098">
    <property type="protein sequence ID" value="CAE7220222.1"/>
    <property type="molecule type" value="Genomic_DNA"/>
</dbReference>
<dbReference type="OrthoDB" id="63070at2759"/>
<comment type="caution">
    <text evidence="3">The sequence shown here is derived from an EMBL/GenBank/DDBJ whole genome shotgun (WGS) entry which is preliminary data.</text>
</comment>
<proteinExistence type="predicted"/>
<dbReference type="Proteomes" id="UP000601435">
    <property type="component" value="Unassembled WGS sequence"/>
</dbReference>
<dbReference type="PANTHER" id="PTHR44019:SF8">
    <property type="entry name" value="POC1 CENTRIOLAR PROTEIN HOMOLOG"/>
    <property type="match status" value="1"/>
</dbReference>
<dbReference type="InterPro" id="IPR050505">
    <property type="entry name" value="WDR55/POC1"/>
</dbReference>
<dbReference type="Gene3D" id="2.130.10.10">
    <property type="entry name" value="YVTN repeat-like/Quinoprotein amine dehydrogenase"/>
    <property type="match status" value="1"/>
</dbReference>